<dbReference type="EnsemblPlants" id="Kaladp0039s0126.1.v1.1">
    <property type="protein sequence ID" value="Kaladp0039s0126.1.v1.1"/>
    <property type="gene ID" value="Kaladp0039s0126.v1.1"/>
</dbReference>
<feature type="compositionally biased region" description="Basic and acidic residues" evidence="1">
    <location>
        <begin position="101"/>
        <end position="118"/>
    </location>
</feature>
<name>A0A7N0TJP1_KALFE</name>
<keyword evidence="3" id="KW-1185">Reference proteome</keyword>
<dbReference type="Gene3D" id="3.40.1380.20">
    <property type="entry name" value="Pyruvate kinase, C-terminal domain"/>
    <property type="match status" value="1"/>
</dbReference>
<dbReference type="Proteomes" id="UP000594263">
    <property type="component" value="Unplaced"/>
</dbReference>
<dbReference type="OMA" id="CVDHDEG"/>
<protein>
    <submittedName>
        <fullName evidence="2">Uncharacterized protein</fullName>
    </submittedName>
</protein>
<dbReference type="Gramene" id="Kaladp0039s0126.1.v1.1">
    <property type="protein sequence ID" value="Kaladp0039s0126.1.v1.1"/>
    <property type="gene ID" value="Kaladp0039s0126.v1.1"/>
</dbReference>
<accession>A0A7N0TJP1</accession>
<feature type="region of interest" description="Disordered" evidence="1">
    <location>
        <begin position="186"/>
        <end position="207"/>
    </location>
</feature>
<dbReference type="AlphaFoldDB" id="A0A7N0TJP1"/>
<organism evidence="2 3">
    <name type="scientific">Kalanchoe fedtschenkoi</name>
    <name type="common">Lavender scallops</name>
    <name type="synonym">South American air plant</name>
    <dbReference type="NCBI Taxonomy" id="63787"/>
    <lineage>
        <taxon>Eukaryota</taxon>
        <taxon>Viridiplantae</taxon>
        <taxon>Streptophyta</taxon>
        <taxon>Embryophyta</taxon>
        <taxon>Tracheophyta</taxon>
        <taxon>Spermatophyta</taxon>
        <taxon>Magnoliopsida</taxon>
        <taxon>eudicotyledons</taxon>
        <taxon>Gunneridae</taxon>
        <taxon>Pentapetalae</taxon>
        <taxon>Saxifragales</taxon>
        <taxon>Crassulaceae</taxon>
        <taxon>Kalanchoe</taxon>
    </lineage>
</organism>
<dbReference type="InterPro" id="IPR036918">
    <property type="entry name" value="Pyrv_Knase_C_sf"/>
</dbReference>
<proteinExistence type="predicted"/>
<evidence type="ECO:0000256" key="1">
    <source>
        <dbReference type="SAM" id="MobiDB-lite"/>
    </source>
</evidence>
<feature type="compositionally biased region" description="Basic and acidic residues" evidence="1">
    <location>
        <begin position="186"/>
        <end position="196"/>
    </location>
</feature>
<evidence type="ECO:0000313" key="2">
    <source>
        <dbReference type="EnsemblPlants" id="Kaladp0039s0126.1.v1.1"/>
    </source>
</evidence>
<feature type="region of interest" description="Disordered" evidence="1">
    <location>
        <begin position="51"/>
        <end position="145"/>
    </location>
</feature>
<evidence type="ECO:0000313" key="3">
    <source>
        <dbReference type="Proteomes" id="UP000594263"/>
    </source>
</evidence>
<reference evidence="2" key="1">
    <citation type="submission" date="2021-01" db="UniProtKB">
        <authorList>
            <consortium name="EnsemblPlants"/>
        </authorList>
    </citation>
    <scope>IDENTIFICATION</scope>
</reference>
<sequence>MGCGSSTLAAENADIQARVRPIIKRRIDDIKRRRGHLKDSTLSKKELLAGEDCDKVSTNNDSLGRKSMPSEGSIEHGAAKIVPVVEEEEEEEEEAETSVECPKKNADNSEEGQEKTEMSEETEQENSGGDLYELGENDEDEGRCISPGSPSFRFYCVESIPHDAEEDDHASHIDSPKQVLETKNIEEHPASAESAEKGSATRHPKRRINMKFRRAMPKGGQSTEEAVEFALQHAKARGLCKAGDAVVALHRVGTASIIKIITVK</sequence>
<feature type="compositionally biased region" description="Acidic residues" evidence="1">
    <location>
        <begin position="85"/>
        <end position="97"/>
    </location>
</feature>